<evidence type="ECO:0000256" key="1">
    <source>
        <dbReference type="SAM" id="MobiDB-lite"/>
    </source>
</evidence>
<feature type="region of interest" description="Disordered" evidence="1">
    <location>
        <begin position="229"/>
        <end position="258"/>
    </location>
</feature>
<dbReference type="Pfam" id="PF01424">
    <property type="entry name" value="R3H"/>
    <property type="match status" value="1"/>
</dbReference>
<dbReference type="KEGG" id="goe:100908225"/>
<feature type="region of interest" description="Disordered" evidence="1">
    <location>
        <begin position="1"/>
        <end position="23"/>
    </location>
</feature>
<name>A0AAJ7WIQ6_9ACAR</name>
<dbReference type="Gene3D" id="3.30.1370.50">
    <property type="entry name" value="R3H-like domain"/>
    <property type="match status" value="1"/>
</dbReference>
<dbReference type="RefSeq" id="XP_028967443.1">
    <property type="nucleotide sequence ID" value="XM_029111610.1"/>
</dbReference>
<dbReference type="InterPro" id="IPR036867">
    <property type="entry name" value="R3H_dom_sf"/>
</dbReference>
<dbReference type="AlphaFoldDB" id="A0AAJ7WIQ6"/>
<dbReference type="PROSITE" id="PS51061">
    <property type="entry name" value="R3H"/>
    <property type="match status" value="1"/>
</dbReference>
<feature type="compositionally biased region" description="Basic and acidic residues" evidence="1">
    <location>
        <begin position="13"/>
        <end position="23"/>
    </location>
</feature>
<dbReference type="GeneID" id="100908225"/>
<evidence type="ECO:0000313" key="4">
    <source>
        <dbReference type="RefSeq" id="XP_028967443.1"/>
    </source>
</evidence>
<protein>
    <submittedName>
        <fullName evidence="4">Sperm-associated antigen 7 homolog</fullName>
    </submittedName>
</protein>
<sequence>MTSMEKAQPKQVPTDEKQRDLIKSKILREGHIVPRNIFRPLSEQREAAKKADEDHRNKLKHFKEKTAQVMEQFLKDAKNPSFNFKPVPKIYRAIIHDVAETKRLPAYSFGEEDIDRHVVIFKPEHAPCEDHLACLRRGEVWNPLKAEEQKALREQMEKDREQAEWLQKLRKSKGDAGSSDCASDKYKAKYEKYLGKEAGLEAARIAQPNKQFGFVPSENKKDARTIEQVLADNRAKRRRIEEVPANDEEDRTESLPQH</sequence>
<organism evidence="3 4">
    <name type="scientific">Galendromus occidentalis</name>
    <name type="common">western predatory mite</name>
    <dbReference type="NCBI Taxonomy" id="34638"/>
    <lineage>
        <taxon>Eukaryota</taxon>
        <taxon>Metazoa</taxon>
        <taxon>Ecdysozoa</taxon>
        <taxon>Arthropoda</taxon>
        <taxon>Chelicerata</taxon>
        <taxon>Arachnida</taxon>
        <taxon>Acari</taxon>
        <taxon>Parasitiformes</taxon>
        <taxon>Mesostigmata</taxon>
        <taxon>Gamasina</taxon>
        <taxon>Phytoseioidea</taxon>
        <taxon>Phytoseiidae</taxon>
        <taxon>Typhlodrominae</taxon>
        <taxon>Galendromus</taxon>
    </lineage>
</organism>
<reference evidence="4" key="1">
    <citation type="submission" date="2025-08" db="UniProtKB">
        <authorList>
            <consortium name="RefSeq"/>
        </authorList>
    </citation>
    <scope>IDENTIFICATION</scope>
</reference>
<evidence type="ECO:0000313" key="3">
    <source>
        <dbReference type="Proteomes" id="UP000694867"/>
    </source>
</evidence>
<evidence type="ECO:0000259" key="2">
    <source>
        <dbReference type="PROSITE" id="PS51061"/>
    </source>
</evidence>
<dbReference type="SUPFAM" id="SSF82708">
    <property type="entry name" value="R3H domain"/>
    <property type="match status" value="1"/>
</dbReference>
<dbReference type="InterPro" id="IPR017330">
    <property type="entry name" value="SPAG7"/>
</dbReference>
<keyword evidence="3" id="KW-1185">Reference proteome</keyword>
<accession>A0AAJ7WIQ6</accession>
<dbReference type="SMART" id="SM00393">
    <property type="entry name" value="R3H"/>
    <property type="match status" value="1"/>
</dbReference>
<dbReference type="Proteomes" id="UP000694867">
    <property type="component" value="Unplaced"/>
</dbReference>
<dbReference type="InterPro" id="IPR001374">
    <property type="entry name" value="R3H_dom"/>
</dbReference>
<feature type="domain" description="R3H" evidence="2">
    <location>
        <begin position="60"/>
        <end position="123"/>
    </location>
</feature>
<gene>
    <name evidence="4" type="primary">LOC100908225</name>
</gene>
<dbReference type="PANTHER" id="PTHR13498">
    <property type="entry name" value="SPERM ASSOCIATED ANTIGEN 7"/>
    <property type="match status" value="1"/>
</dbReference>
<dbReference type="GO" id="GO:0003676">
    <property type="term" value="F:nucleic acid binding"/>
    <property type="evidence" value="ECO:0007669"/>
    <property type="project" value="UniProtKB-UniRule"/>
</dbReference>
<dbReference type="PANTHER" id="PTHR13498:SF3">
    <property type="entry name" value="SPERM-ASSOCIATED ANTIGEN 7"/>
    <property type="match status" value="1"/>
</dbReference>
<proteinExistence type="predicted"/>